<gene>
    <name evidence="1" type="ORF">METZ01_LOCUS144329</name>
</gene>
<protein>
    <submittedName>
        <fullName evidence="1">Uncharacterized protein</fullName>
    </submittedName>
</protein>
<dbReference type="EMBL" id="UINC01022246">
    <property type="protein sequence ID" value="SVA91475.1"/>
    <property type="molecule type" value="Genomic_DNA"/>
</dbReference>
<organism evidence="1">
    <name type="scientific">marine metagenome</name>
    <dbReference type="NCBI Taxonomy" id="408172"/>
    <lineage>
        <taxon>unclassified sequences</taxon>
        <taxon>metagenomes</taxon>
        <taxon>ecological metagenomes</taxon>
    </lineage>
</organism>
<dbReference type="AlphaFoldDB" id="A0A381ZQD9"/>
<name>A0A381ZQD9_9ZZZZ</name>
<reference evidence="1" key="1">
    <citation type="submission" date="2018-05" db="EMBL/GenBank/DDBJ databases">
        <authorList>
            <person name="Lanie J.A."/>
            <person name="Ng W.-L."/>
            <person name="Kazmierczak K.M."/>
            <person name="Andrzejewski T.M."/>
            <person name="Davidsen T.M."/>
            <person name="Wayne K.J."/>
            <person name="Tettelin H."/>
            <person name="Glass J.I."/>
            <person name="Rusch D."/>
            <person name="Podicherti R."/>
            <person name="Tsui H.-C.T."/>
            <person name="Winkler M.E."/>
        </authorList>
    </citation>
    <scope>NUCLEOTIDE SEQUENCE</scope>
</reference>
<feature type="non-terminal residue" evidence="1">
    <location>
        <position position="125"/>
    </location>
</feature>
<accession>A0A381ZQD9</accession>
<evidence type="ECO:0000313" key="1">
    <source>
        <dbReference type="EMBL" id="SVA91475.1"/>
    </source>
</evidence>
<proteinExistence type="predicted"/>
<sequence length="125" mass="13454">MMKMFKVFLPLTLLTGLLFSQSIEANWQLGAAIVEYTYVVRDSASAEDATAVYEVSGSWPSSAAAAIGLGYTHPLVEYDIGDTITVALVPLINEALLQWAGVAMNVNLNDDNTFTINDGSTYPTT</sequence>